<dbReference type="Pfam" id="PF03022">
    <property type="entry name" value="MRJP"/>
    <property type="match status" value="1"/>
</dbReference>
<dbReference type="InterPro" id="IPR032062">
    <property type="entry name" value="DUF4803"/>
</dbReference>
<dbReference type="Gene3D" id="2.120.10.30">
    <property type="entry name" value="TolB, C-terminal domain"/>
    <property type="match status" value="1"/>
</dbReference>
<comment type="caution">
    <text evidence="6">The sequence shown here is derived from an EMBL/GenBank/DDBJ whole genome shotgun (WGS) entry which is preliminary data.</text>
</comment>
<keyword evidence="4 5" id="KW-0732">Signal</keyword>
<comment type="similarity">
    <text evidence="2">Belongs to the major royal jelly protein family.</text>
</comment>
<comment type="subcellular location">
    <subcellularLocation>
        <location evidence="1">Secreted</location>
    </subcellularLocation>
</comment>
<dbReference type="InterPro" id="IPR017996">
    <property type="entry name" value="MRJP/yellow-related"/>
</dbReference>
<name>A0A8J6H6S4_TENMO</name>
<accession>A0A8J6H6S4</accession>
<organism evidence="6 7">
    <name type="scientific">Tenebrio molitor</name>
    <name type="common">Yellow mealworm beetle</name>
    <dbReference type="NCBI Taxonomy" id="7067"/>
    <lineage>
        <taxon>Eukaryota</taxon>
        <taxon>Metazoa</taxon>
        <taxon>Ecdysozoa</taxon>
        <taxon>Arthropoda</taxon>
        <taxon>Hexapoda</taxon>
        <taxon>Insecta</taxon>
        <taxon>Pterygota</taxon>
        <taxon>Neoptera</taxon>
        <taxon>Endopterygota</taxon>
        <taxon>Coleoptera</taxon>
        <taxon>Polyphaga</taxon>
        <taxon>Cucujiformia</taxon>
        <taxon>Tenebrionidae</taxon>
        <taxon>Tenebrio</taxon>
    </lineage>
</organism>
<gene>
    <name evidence="6" type="ORF">GEV33_014022</name>
</gene>
<evidence type="ECO:0000313" key="7">
    <source>
        <dbReference type="Proteomes" id="UP000719412"/>
    </source>
</evidence>
<dbReference type="PANTHER" id="PTHR47890">
    <property type="entry name" value="LD24308P"/>
    <property type="match status" value="1"/>
</dbReference>
<dbReference type="EMBL" id="JABDTM020028553">
    <property type="protein sequence ID" value="KAH0808771.1"/>
    <property type="molecule type" value="Genomic_DNA"/>
</dbReference>
<keyword evidence="3" id="KW-0964">Secreted</keyword>
<feature type="signal peptide" evidence="5">
    <location>
        <begin position="1"/>
        <end position="16"/>
    </location>
</feature>
<evidence type="ECO:0000256" key="2">
    <source>
        <dbReference type="ARBA" id="ARBA00009127"/>
    </source>
</evidence>
<sequence>MQVLFFTVLNFALIFAQSPPIDIVEVAMGVVSSTTDAWDIVDDPYDPDLVNKTQTRVIEEIGKAAEKIQQLGKQVHSSVGTETISMLAQGLEQHVRLEARLNQFLELHTKIDNLYNTFHSYLRNAEEFERQTLMNFVNNVVSYGSATSVVQALDEIYSYVVPTRKGVTSNGILELLVYHLQNTQGEMFCNARQSPQQVLYSIYNSLILTELKGFIMVQFGYIMKRSANEGNFIRESNVATEGFQTRTKNIIKEVNTVMRQVPREYWKCDPRKHVAEETYDQFTQLMQGYIENEVDLNKERICAHECGRYQNTKSYGCYYGFCNSQRQCHGNITSCRNYDYKLWVCPADVHSHRRYDYITYDNGLVHGRKRECQTTKLRHWASSVVFRCSYCFCLCDEEGSFSDRYVSLRAVNADYANNRVVTGLRLVKHNRIIHLQVQEGKLLPRGKIDTSTMRWVPVDEMKIDENSIAGLDYHTLSLEKRALDLDDVVAEEDFVLTGVRFKTIGTHLNFEIQVTPFNFTTGQLIDPTTRSVYKNNPRTVESFQNKRSEIKLVTPDVPIFSPLPSVPYSGSDRYIKFVNSDIEKDAAQTTVPFLDVQPVEALQPVPLSGAGIFYKGRESYGGFITPKVITTWDLTIYNISSNYYVSSVSVYGNRAFLALPRSSCHNNVTNPTLVEASWYNEQQIFPRKKPFFVESQIWSDCDHLQDVVSLDVEPLRSRLWVLDKGNSICPPKLVIYNLFQKINYTSEAPQAALDKVNYIVVDTDVKLNGARGYVGLDGTDYLLVFSLSQFKWWRINLKSPNTLLPISTKYLAFARKEQVLYVTGGEERGIFSLDLSLIRRELEEGVKVLEVTYLGEKLGASSGLVTDYKSGLSYYLPRDYVVVRWDTRKPSQAEHYNILAQSYELLPYVSQLYTGPQNGIWALANPAHPDQCTEQPPPLLKRRLVKILKYNVLI</sequence>
<reference evidence="6" key="2">
    <citation type="submission" date="2021-08" db="EMBL/GenBank/DDBJ databases">
        <authorList>
            <person name="Eriksson T."/>
        </authorList>
    </citation>
    <scope>NUCLEOTIDE SEQUENCE</scope>
    <source>
        <strain evidence="6">Stoneville</strain>
        <tissue evidence="6">Whole head</tissue>
    </source>
</reference>
<keyword evidence="7" id="KW-1185">Reference proteome</keyword>
<proteinExistence type="inferred from homology"/>
<dbReference type="Proteomes" id="UP000719412">
    <property type="component" value="Unassembled WGS sequence"/>
</dbReference>
<dbReference type="AlphaFoldDB" id="A0A8J6H6S4"/>
<reference evidence="6" key="1">
    <citation type="journal article" date="2020" name="J Insects Food Feed">
        <title>The yellow mealworm (Tenebrio molitor) genome: a resource for the emerging insects as food and feed industry.</title>
        <authorList>
            <person name="Eriksson T."/>
            <person name="Andere A."/>
            <person name="Kelstrup H."/>
            <person name="Emery V."/>
            <person name="Picard C."/>
        </authorList>
    </citation>
    <scope>NUCLEOTIDE SEQUENCE</scope>
    <source>
        <strain evidence="6">Stoneville</strain>
        <tissue evidence="6">Whole head</tissue>
    </source>
</reference>
<evidence type="ECO:0000256" key="3">
    <source>
        <dbReference type="ARBA" id="ARBA00022525"/>
    </source>
</evidence>
<evidence type="ECO:0000256" key="4">
    <source>
        <dbReference type="ARBA" id="ARBA00022729"/>
    </source>
</evidence>
<dbReference type="InterPro" id="IPR011042">
    <property type="entry name" value="6-blade_b-propeller_TolB-like"/>
</dbReference>
<evidence type="ECO:0000313" key="6">
    <source>
        <dbReference type="EMBL" id="KAH0808771.1"/>
    </source>
</evidence>
<dbReference type="GO" id="GO:0005576">
    <property type="term" value="C:extracellular region"/>
    <property type="evidence" value="ECO:0007669"/>
    <property type="project" value="UniProtKB-SubCell"/>
</dbReference>
<feature type="chain" id="PRO_5035187491" evidence="5">
    <location>
        <begin position="17"/>
        <end position="954"/>
    </location>
</feature>
<protein>
    <submittedName>
        <fullName evidence="6">Uncharacterized protein</fullName>
    </submittedName>
</protein>
<evidence type="ECO:0000256" key="1">
    <source>
        <dbReference type="ARBA" id="ARBA00004613"/>
    </source>
</evidence>
<dbReference type="PANTHER" id="PTHR47890:SF1">
    <property type="entry name" value="LD24308P"/>
    <property type="match status" value="1"/>
</dbReference>
<evidence type="ECO:0000256" key="5">
    <source>
        <dbReference type="SAM" id="SignalP"/>
    </source>
</evidence>
<dbReference type="Pfam" id="PF16061">
    <property type="entry name" value="DUF4803"/>
    <property type="match status" value="1"/>
</dbReference>